<keyword evidence="5" id="KW-0963">Cytoplasm</keyword>
<evidence type="ECO:0000256" key="7">
    <source>
        <dbReference type="ARBA" id="ARBA00022556"/>
    </source>
</evidence>
<gene>
    <name evidence="11" type="primary">fabZ</name>
    <name evidence="11" type="ORF">BN85410900</name>
</gene>
<proteinExistence type="inferred from homology"/>
<evidence type="ECO:0000256" key="10">
    <source>
        <dbReference type="ARBA" id="ARBA00025049"/>
    </source>
</evidence>
<accession>U4KLF8</accession>
<evidence type="ECO:0000256" key="5">
    <source>
        <dbReference type="ARBA" id="ARBA00022490"/>
    </source>
</evidence>
<evidence type="ECO:0000256" key="1">
    <source>
        <dbReference type="ARBA" id="ARBA00001055"/>
    </source>
</evidence>
<evidence type="ECO:0000256" key="8">
    <source>
        <dbReference type="ARBA" id="ARBA00023098"/>
    </source>
</evidence>
<evidence type="ECO:0000313" key="12">
    <source>
        <dbReference type="Proteomes" id="UP000032740"/>
    </source>
</evidence>
<dbReference type="GO" id="GO:0019171">
    <property type="term" value="F:(3R)-hydroxyacyl-[acyl-carrier-protein] dehydratase activity"/>
    <property type="evidence" value="ECO:0007669"/>
    <property type="project" value="UniProtKB-EC"/>
</dbReference>
<dbReference type="OrthoDB" id="9772788at2"/>
<evidence type="ECO:0000256" key="4">
    <source>
        <dbReference type="ARBA" id="ARBA00013167"/>
    </source>
</evidence>
<dbReference type="Proteomes" id="UP000032740">
    <property type="component" value="Chromosome"/>
</dbReference>
<protein>
    <recommendedName>
        <fullName evidence="4">3-hydroxyacyl-[acyl-carrier-protein] dehydratase</fullName>
        <ecNumber evidence="4">4.2.1.59</ecNumber>
    </recommendedName>
</protein>
<dbReference type="PANTHER" id="PTHR30272:SF1">
    <property type="entry name" value="3-HYDROXYACYL-[ACYL-CARRIER-PROTEIN] DEHYDRATASE"/>
    <property type="match status" value="1"/>
</dbReference>
<evidence type="ECO:0000256" key="3">
    <source>
        <dbReference type="ARBA" id="ARBA00009174"/>
    </source>
</evidence>
<keyword evidence="7" id="KW-0441">Lipid A biosynthesis</keyword>
<dbReference type="AlphaFoldDB" id="U4KLF8"/>
<dbReference type="InterPro" id="IPR013114">
    <property type="entry name" value="FabA_FabZ"/>
</dbReference>
<dbReference type="EMBL" id="FO681347">
    <property type="protein sequence ID" value="CCV64667.1"/>
    <property type="molecule type" value="Genomic_DNA"/>
</dbReference>
<organism evidence="11 12">
    <name type="scientific">Alteracholeplasma palmae (strain ATCC 49389 / J233)</name>
    <name type="common">Acholeplasma palmae</name>
    <dbReference type="NCBI Taxonomy" id="1318466"/>
    <lineage>
        <taxon>Bacteria</taxon>
        <taxon>Bacillati</taxon>
        <taxon>Mycoplasmatota</taxon>
        <taxon>Mollicutes</taxon>
        <taxon>Acholeplasmatales</taxon>
        <taxon>Acholeplasmataceae</taxon>
        <taxon>Acholeplasma</taxon>
    </lineage>
</organism>
<keyword evidence="12" id="KW-1185">Reference proteome</keyword>
<name>U4KLF8_ALTPJ</name>
<keyword evidence="8" id="KW-0443">Lipid metabolism</keyword>
<dbReference type="GO" id="GO:0009245">
    <property type="term" value="P:lipid A biosynthetic process"/>
    <property type="evidence" value="ECO:0007669"/>
    <property type="project" value="UniProtKB-KW"/>
</dbReference>
<dbReference type="EC" id="4.2.1.59" evidence="4"/>
<dbReference type="KEGG" id="apal:BN85410900"/>
<sequence length="140" mass="15592">MTLNQEEIKKIIPHRDPFLLIDEIIELEGTRAVGIKRLTKDEFYFKGHFPELPVMPGVLIIESLAQVGAVILLSKEEYKGKIAFFAGIKEAKFRKSVLPGDELRLECELIKLRGSFGVGAAKAYVGENLVCEATISFAIN</sequence>
<comment type="catalytic activity">
    <reaction evidence="1">
        <text>a (3R)-hydroxyacyl-[ACP] = a (2E)-enoyl-[ACP] + H2O</text>
        <dbReference type="Rhea" id="RHEA:13097"/>
        <dbReference type="Rhea" id="RHEA-COMP:9925"/>
        <dbReference type="Rhea" id="RHEA-COMP:9945"/>
        <dbReference type="ChEBI" id="CHEBI:15377"/>
        <dbReference type="ChEBI" id="CHEBI:78784"/>
        <dbReference type="ChEBI" id="CHEBI:78827"/>
        <dbReference type="EC" id="4.2.1.59"/>
    </reaction>
</comment>
<evidence type="ECO:0000256" key="2">
    <source>
        <dbReference type="ARBA" id="ARBA00004496"/>
    </source>
</evidence>
<dbReference type="Gene3D" id="3.10.129.10">
    <property type="entry name" value="Hotdog Thioesterase"/>
    <property type="match status" value="1"/>
</dbReference>
<keyword evidence="6" id="KW-0444">Lipid biosynthesis</keyword>
<dbReference type="SUPFAM" id="SSF54637">
    <property type="entry name" value="Thioesterase/thiol ester dehydrase-isomerase"/>
    <property type="match status" value="1"/>
</dbReference>
<comment type="subcellular location">
    <subcellularLocation>
        <location evidence="2">Cytoplasm</location>
    </subcellularLocation>
</comment>
<dbReference type="HOGENOM" id="CLU_078912_3_0_14"/>
<dbReference type="GO" id="GO:0005737">
    <property type="term" value="C:cytoplasm"/>
    <property type="evidence" value="ECO:0007669"/>
    <property type="project" value="UniProtKB-SubCell"/>
</dbReference>
<dbReference type="CDD" id="cd01288">
    <property type="entry name" value="FabZ"/>
    <property type="match status" value="1"/>
</dbReference>
<evidence type="ECO:0000313" key="11">
    <source>
        <dbReference type="EMBL" id="CCV64667.1"/>
    </source>
</evidence>
<comment type="similarity">
    <text evidence="3">Belongs to the thioester dehydratase family. FabZ subfamily.</text>
</comment>
<dbReference type="Pfam" id="PF07977">
    <property type="entry name" value="FabA"/>
    <property type="match status" value="1"/>
</dbReference>
<dbReference type="STRING" id="1318466.BN85410900"/>
<evidence type="ECO:0000256" key="9">
    <source>
        <dbReference type="ARBA" id="ARBA00023239"/>
    </source>
</evidence>
<dbReference type="GO" id="GO:0016020">
    <property type="term" value="C:membrane"/>
    <property type="evidence" value="ECO:0007669"/>
    <property type="project" value="GOC"/>
</dbReference>
<dbReference type="InterPro" id="IPR029069">
    <property type="entry name" value="HotDog_dom_sf"/>
</dbReference>
<dbReference type="RefSeq" id="WP_030003554.1">
    <property type="nucleotide sequence ID" value="NC_022538.1"/>
</dbReference>
<evidence type="ECO:0000256" key="6">
    <source>
        <dbReference type="ARBA" id="ARBA00022516"/>
    </source>
</evidence>
<reference evidence="11 12" key="1">
    <citation type="journal article" date="2013" name="J. Mol. Microbiol. Biotechnol.">
        <title>Analysis of the Complete Genomes of Acholeplasma brassicae , A. palmae and A. laidlawii and Their Comparison to the Obligate Parasites from ' Candidatus Phytoplasma'.</title>
        <authorList>
            <person name="Kube M."/>
            <person name="Siewert C."/>
            <person name="Migdoll A.M."/>
            <person name="Duduk B."/>
            <person name="Holz S."/>
            <person name="Rabus R."/>
            <person name="Seemuller E."/>
            <person name="Mitrovic J."/>
            <person name="Muller I."/>
            <person name="Buttner C."/>
            <person name="Reinhardt R."/>
        </authorList>
    </citation>
    <scope>NUCLEOTIDE SEQUENCE [LARGE SCALE GENOMIC DNA]</scope>
    <source>
        <strain evidence="11 12">J233</strain>
    </source>
</reference>
<dbReference type="FunFam" id="3.10.129.10:FF:000001">
    <property type="entry name" value="3-hydroxyacyl-[acyl-carrier-protein] dehydratase FabZ"/>
    <property type="match status" value="1"/>
</dbReference>
<dbReference type="PANTHER" id="PTHR30272">
    <property type="entry name" value="3-HYDROXYACYL-[ACYL-CARRIER-PROTEIN] DEHYDRATASE"/>
    <property type="match status" value="1"/>
</dbReference>
<dbReference type="NCBIfam" id="NF000582">
    <property type="entry name" value="PRK00006.1"/>
    <property type="match status" value="1"/>
</dbReference>
<keyword evidence="9" id="KW-0456">Lyase</keyword>
<comment type="function">
    <text evidence="10">Involved in unsaturated fatty acids biosynthesis. Catalyzes the dehydration of short chain beta-hydroxyacyl-ACPs and long chain saturated and unsaturated beta-hydroxyacyl-ACPs.</text>
</comment>